<dbReference type="STRING" id="121224.E0W146"/>
<evidence type="ECO:0000256" key="4">
    <source>
        <dbReference type="ARBA" id="ARBA00022692"/>
    </source>
</evidence>
<dbReference type="InParanoid" id="E0W146"/>
<dbReference type="EnsemblMetazoa" id="PHUM569540-RA">
    <property type="protein sequence ID" value="PHUM569540-PA"/>
    <property type="gene ID" value="PHUM569540"/>
</dbReference>
<keyword evidence="18" id="KW-1185">Reference proteome</keyword>
<keyword evidence="9" id="KW-0576">Peroxisome</keyword>
<evidence type="ECO:0000256" key="13">
    <source>
        <dbReference type="PROSITE-ProRule" id="PRU00192"/>
    </source>
</evidence>
<dbReference type="RefSeq" id="XP_002432090.1">
    <property type="nucleotide sequence ID" value="XM_002432045.1"/>
</dbReference>
<reference evidence="16" key="1">
    <citation type="submission" date="2007-04" db="EMBL/GenBank/DDBJ databases">
        <title>Annotation of Pediculus humanus corporis strain USDA.</title>
        <authorList>
            <person name="Kirkness E."/>
            <person name="Hannick L."/>
            <person name="Hass B."/>
            <person name="Bruggner R."/>
            <person name="Lawson D."/>
            <person name="Bidwell S."/>
            <person name="Joardar V."/>
            <person name="Caler E."/>
            <person name="Walenz B."/>
            <person name="Inman J."/>
            <person name="Schobel S."/>
            <person name="Galinsky K."/>
            <person name="Amedeo P."/>
            <person name="Strausberg R."/>
        </authorList>
    </citation>
    <scope>NUCLEOTIDE SEQUENCE</scope>
    <source>
        <strain evidence="16">USDA</strain>
    </source>
</reference>
<keyword evidence="6" id="KW-1133">Transmembrane helix</keyword>
<dbReference type="Proteomes" id="UP000009046">
    <property type="component" value="Unassembled WGS sequence"/>
</dbReference>
<accession>E0W146</accession>
<reference evidence="17" key="3">
    <citation type="submission" date="2021-02" db="UniProtKB">
        <authorList>
            <consortium name="EnsemblMetazoa"/>
        </authorList>
    </citation>
    <scope>IDENTIFICATION</scope>
    <source>
        <strain evidence="17">USDA</strain>
    </source>
</reference>
<evidence type="ECO:0000313" key="17">
    <source>
        <dbReference type="EnsemblMetazoa" id="PHUM569540-PA"/>
    </source>
</evidence>
<proteinExistence type="inferred from homology"/>
<evidence type="ECO:0000256" key="2">
    <source>
        <dbReference type="ARBA" id="ARBA00022443"/>
    </source>
</evidence>
<dbReference type="GO" id="GO:0005778">
    <property type="term" value="C:peroxisomal membrane"/>
    <property type="evidence" value="ECO:0007669"/>
    <property type="project" value="UniProtKB-SubCell"/>
</dbReference>
<dbReference type="CDD" id="cd11864">
    <property type="entry name" value="SH3_PEX13_eumet"/>
    <property type="match status" value="1"/>
</dbReference>
<dbReference type="InterPro" id="IPR001452">
    <property type="entry name" value="SH3_domain"/>
</dbReference>
<dbReference type="PROSITE" id="PS50002">
    <property type="entry name" value="SH3"/>
    <property type="match status" value="1"/>
</dbReference>
<feature type="compositionally biased region" description="Basic and acidic residues" evidence="14">
    <location>
        <begin position="328"/>
        <end position="341"/>
    </location>
</feature>
<dbReference type="InterPro" id="IPR036028">
    <property type="entry name" value="SH3-like_dom_sf"/>
</dbReference>
<comment type="similarity">
    <text evidence="1">Belongs to the peroxin-13 family.</text>
</comment>
<dbReference type="OrthoDB" id="10037838at2759"/>
<evidence type="ECO:0000256" key="3">
    <source>
        <dbReference type="ARBA" id="ARBA00022448"/>
    </source>
</evidence>
<reference evidence="16" key="2">
    <citation type="submission" date="2007-04" db="EMBL/GenBank/DDBJ databases">
        <title>The genome of the human body louse.</title>
        <authorList>
            <consortium name="The Human Body Louse Genome Consortium"/>
            <person name="Kirkness E."/>
            <person name="Walenz B."/>
            <person name="Hass B."/>
            <person name="Bruggner R."/>
            <person name="Strausberg R."/>
        </authorList>
    </citation>
    <scope>NUCLEOTIDE SEQUENCE</scope>
    <source>
        <strain evidence="16">USDA</strain>
    </source>
</reference>
<dbReference type="SUPFAM" id="SSF50044">
    <property type="entry name" value="SH3-domain"/>
    <property type="match status" value="1"/>
</dbReference>
<dbReference type="InterPro" id="IPR035463">
    <property type="entry name" value="Pex13"/>
</dbReference>
<evidence type="ECO:0000256" key="9">
    <source>
        <dbReference type="ARBA" id="ARBA00023140"/>
    </source>
</evidence>
<evidence type="ECO:0000256" key="8">
    <source>
        <dbReference type="ARBA" id="ARBA00023136"/>
    </source>
</evidence>
<protein>
    <recommendedName>
        <fullName evidence="11">Peroxisomal membrane protein PEX13</fullName>
    </recommendedName>
    <alternativeName>
        <fullName evidence="10">Peroxin-13</fullName>
    </alternativeName>
</protein>
<evidence type="ECO:0000256" key="14">
    <source>
        <dbReference type="SAM" id="MobiDB-lite"/>
    </source>
</evidence>
<dbReference type="Gene3D" id="2.30.30.40">
    <property type="entry name" value="SH3 Domains"/>
    <property type="match status" value="1"/>
</dbReference>
<dbReference type="OMA" id="EGWFPKK"/>
<comment type="subcellular location">
    <subcellularLocation>
        <location evidence="12">Peroxisome membrane</location>
    </subcellularLocation>
</comment>
<dbReference type="PANTHER" id="PTHR19332">
    <property type="entry name" value="PEROXISOMAL MEMBRANE PROTEIN PEX13"/>
    <property type="match status" value="1"/>
</dbReference>
<keyword evidence="3" id="KW-0813">Transport</keyword>
<dbReference type="GO" id="GO:0016560">
    <property type="term" value="P:protein import into peroxisome matrix, docking"/>
    <property type="evidence" value="ECO:0007669"/>
    <property type="project" value="InterPro"/>
</dbReference>
<evidence type="ECO:0000256" key="1">
    <source>
        <dbReference type="ARBA" id="ARBA00006033"/>
    </source>
</evidence>
<dbReference type="GO" id="GO:1990429">
    <property type="term" value="C:peroxisomal importomer complex"/>
    <property type="evidence" value="ECO:0007669"/>
    <property type="project" value="TreeGrafter"/>
</dbReference>
<evidence type="ECO:0000256" key="7">
    <source>
        <dbReference type="ARBA" id="ARBA00023010"/>
    </source>
</evidence>
<dbReference type="EMBL" id="AAZO01006918">
    <property type="status" value="NOT_ANNOTATED_CDS"/>
    <property type="molecule type" value="Genomic_DNA"/>
</dbReference>
<keyword evidence="4" id="KW-0812">Transmembrane</keyword>
<dbReference type="InterPro" id="IPR007223">
    <property type="entry name" value="Peroxin-13_N"/>
</dbReference>
<dbReference type="CTD" id="8234871"/>
<dbReference type="VEuPathDB" id="VectorBase:PHUM569540"/>
<dbReference type="FunCoup" id="E0W146">
    <property type="interactions" value="556"/>
</dbReference>
<evidence type="ECO:0000313" key="18">
    <source>
        <dbReference type="Proteomes" id="UP000009046"/>
    </source>
</evidence>
<dbReference type="KEGG" id="phu:Phum_PHUM569540"/>
<dbReference type="SMART" id="SM00326">
    <property type="entry name" value="SH3"/>
    <property type="match status" value="1"/>
</dbReference>
<feature type="domain" description="SH3" evidence="15">
    <location>
        <begin position="233"/>
        <end position="298"/>
    </location>
</feature>
<evidence type="ECO:0000256" key="5">
    <source>
        <dbReference type="ARBA" id="ARBA00022927"/>
    </source>
</evidence>
<evidence type="ECO:0000256" key="11">
    <source>
        <dbReference type="ARBA" id="ARBA00034535"/>
    </source>
</evidence>
<organism>
    <name type="scientific">Pediculus humanus subsp. corporis</name>
    <name type="common">Body louse</name>
    <dbReference type="NCBI Taxonomy" id="121224"/>
    <lineage>
        <taxon>Eukaryota</taxon>
        <taxon>Metazoa</taxon>
        <taxon>Ecdysozoa</taxon>
        <taxon>Arthropoda</taxon>
        <taxon>Hexapoda</taxon>
        <taxon>Insecta</taxon>
        <taxon>Pterygota</taxon>
        <taxon>Neoptera</taxon>
        <taxon>Paraneoptera</taxon>
        <taxon>Psocodea</taxon>
        <taxon>Troctomorpha</taxon>
        <taxon>Phthiraptera</taxon>
        <taxon>Anoplura</taxon>
        <taxon>Pediculidae</taxon>
        <taxon>Pediculus</taxon>
    </lineage>
</organism>
<feature type="region of interest" description="Disordered" evidence="14">
    <location>
        <begin position="311"/>
        <end position="348"/>
    </location>
</feature>
<dbReference type="PANTHER" id="PTHR19332:SF1">
    <property type="entry name" value="PEROXISOMAL MEMBRANE PROTEIN PEX13"/>
    <property type="match status" value="1"/>
</dbReference>
<dbReference type="EMBL" id="DS235866">
    <property type="protein sequence ID" value="EEB19352.1"/>
    <property type="molecule type" value="Genomic_DNA"/>
</dbReference>
<keyword evidence="5" id="KW-0653">Protein transport</keyword>
<dbReference type="HOGENOM" id="CLU_045457_0_0_1"/>
<evidence type="ECO:0000256" key="6">
    <source>
        <dbReference type="ARBA" id="ARBA00022989"/>
    </source>
</evidence>
<keyword evidence="2 13" id="KW-0728">SH3 domain</keyword>
<feature type="compositionally biased region" description="Polar residues" evidence="14">
    <location>
        <begin position="311"/>
        <end position="327"/>
    </location>
</feature>
<dbReference type="GeneID" id="8234871"/>
<sequence length="348" mass="38838">MINFPINRVLASPAPPVPPRPVRNSYNNNYGSYLSSYNNYSYGGYTPSFGGYSGNLGYGGYGFNSFRPTFGSYGSTYPENRFIQLAEESSRPAFQSIQSILHTFGSVVMMFESSFNAIYSSYMSVLGVADNFVKLRNAFGQVFSTLAIIKTLNWIYKKILYILGINKDPELSWSNAWKEISNINVGNTPNNKTKTWPFLIFMSLIIGGPYLIFKLLSELNIRPTQEIWTPAEQPGSLGIGMYDFYAASNQELSISSQQKLMIAPKKFQPTDCPGWILACNENSKIGLVPSNYIGILLQSETGQTYIEHNGQRYSYTRNPSVGSSLNTDKSEKNNLNEEESGKSVNSTN</sequence>
<keyword evidence="7" id="KW-0811">Translocation</keyword>
<evidence type="ECO:0000256" key="12">
    <source>
        <dbReference type="ARBA" id="ARBA00046271"/>
    </source>
</evidence>
<dbReference type="Pfam" id="PF04088">
    <property type="entry name" value="Peroxin-13_N"/>
    <property type="match status" value="1"/>
</dbReference>
<dbReference type="eggNOG" id="KOG3875">
    <property type="taxonomic scope" value="Eukaryota"/>
</dbReference>
<gene>
    <name evidence="17" type="primary">8234871</name>
    <name evidence="16" type="ORF">Phum_PHUM569540</name>
</gene>
<evidence type="ECO:0000256" key="10">
    <source>
        <dbReference type="ARBA" id="ARBA00029693"/>
    </source>
</evidence>
<evidence type="ECO:0000259" key="15">
    <source>
        <dbReference type="PROSITE" id="PS50002"/>
    </source>
</evidence>
<name>E0W146_PEDHC</name>
<dbReference type="AlphaFoldDB" id="E0W146"/>
<keyword evidence="8" id="KW-0472">Membrane</keyword>
<evidence type="ECO:0000313" key="16">
    <source>
        <dbReference type="EMBL" id="EEB19352.1"/>
    </source>
</evidence>